<dbReference type="PANTHER" id="PTHR30231:SF4">
    <property type="entry name" value="PROTEIN NEN2"/>
    <property type="match status" value="1"/>
</dbReference>
<dbReference type="HOGENOM" id="CLU_047806_9_0_11"/>
<reference evidence="5 6" key="1">
    <citation type="submission" date="2012-06" db="EMBL/GenBank/DDBJ databases">
        <title>Complete genome sequence of Corynebacterium terpenotabidum Y-11 (=DSM 44721).</title>
        <authorList>
            <person name="Ruckert C."/>
            <person name="Albersmeier A."/>
            <person name="Al-Dilaimi A."/>
            <person name="Szczepanowski R."/>
            <person name="Kalinowski J."/>
        </authorList>
    </citation>
    <scope>NUCLEOTIDE SEQUENCE [LARGE SCALE GENOMIC DNA]</scope>
    <source>
        <strain evidence="5 6">Y-11</strain>
    </source>
</reference>
<sequence length="226" mass="24299">MAGLFPRFGGRRPTGALAEYTAVASPGPKTALDRLPLLAVDVETTGLDPKKDRLLSIGWVPLNGRTIDLSGAREVILRDDELAEGQGVGDSATLHGITDDTLAAGVPAREALEEFLTALQGRAMLAHYAVMESGFLGALCRREFGAGLKVPVVDTFELERRHMERMGTYPRGEDLRLARVRQRYGLPYYGNHRAVTDALAAAELYLALTAGGEGAQTYTTLASTQV</sequence>
<dbReference type="InterPro" id="IPR013520">
    <property type="entry name" value="Ribonucl_H"/>
</dbReference>
<dbReference type="AlphaFoldDB" id="S4XD49"/>
<keyword evidence="2" id="KW-0378">Hydrolase</keyword>
<evidence type="ECO:0000313" key="6">
    <source>
        <dbReference type="Proteomes" id="UP000014809"/>
    </source>
</evidence>
<accession>S4XD49</accession>
<dbReference type="Pfam" id="PF00929">
    <property type="entry name" value="RNase_T"/>
    <property type="match status" value="1"/>
</dbReference>
<evidence type="ECO:0000256" key="3">
    <source>
        <dbReference type="ARBA" id="ARBA00022839"/>
    </source>
</evidence>
<dbReference type="OrthoDB" id="190275at2"/>
<dbReference type="GO" id="GO:0003676">
    <property type="term" value="F:nucleic acid binding"/>
    <property type="evidence" value="ECO:0007669"/>
    <property type="project" value="InterPro"/>
</dbReference>
<name>S4XD49_9CORY</name>
<proteinExistence type="predicted"/>
<feature type="domain" description="Exonuclease" evidence="4">
    <location>
        <begin position="36"/>
        <end position="214"/>
    </location>
</feature>
<dbReference type="KEGG" id="cter:A606_07125"/>
<dbReference type="Gene3D" id="3.30.420.10">
    <property type="entry name" value="Ribonuclease H-like superfamily/Ribonuclease H"/>
    <property type="match status" value="1"/>
</dbReference>
<keyword evidence="6" id="KW-1185">Reference proteome</keyword>
<protein>
    <submittedName>
        <fullName evidence="5">DNA polymerase III epsilon subunit</fullName>
    </submittedName>
</protein>
<dbReference type="InterPro" id="IPR012337">
    <property type="entry name" value="RNaseH-like_sf"/>
</dbReference>
<dbReference type="STRING" id="1200352.A606_07125"/>
<evidence type="ECO:0000256" key="1">
    <source>
        <dbReference type="ARBA" id="ARBA00022722"/>
    </source>
</evidence>
<dbReference type="CDD" id="cd06127">
    <property type="entry name" value="DEDDh"/>
    <property type="match status" value="1"/>
</dbReference>
<keyword evidence="1" id="KW-0540">Nuclease</keyword>
<dbReference type="EMBL" id="CP003696">
    <property type="protein sequence ID" value="AGP31072.1"/>
    <property type="molecule type" value="Genomic_DNA"/>
</dbReference>
<evidence type="ECO:0000256" key="2">
    <source>
        <dbReference type="ARBA" id="ARBA00022801"/>
    </source>
</evidence>
<dbReference type="SUPFAM" id="SSF53098">
    <property type="entry name" value="Ribonuclease H-like"/>
    <property type="match status" value="1"/>
</dbReference>
<dbReference type="GO" id="GO:0005829">
    <property type="term" value="C:cytosol"/>
    <property type="evidence" value="ECO:0007669"/>
    <property type="project" value="TreeGrafter"/>
</dbReference>
<dbReference type="eggNOG" id="COG0847">
    <property type="taxonomic scope" value="Bacteria"/>
</dbReference>
<evidence type="ECO:0000259" key="4">
    <source>
        <dbReference type="SMART" id="SM00479"/>
    </source>
</evidence>
<dbReference type="InterPro" id="IPR036397">
    <property type="entry name" value="RNaseH_sf"/>
</dbReference>
<dbReference type="GO" id="GO:0008408">
    <property type="term" value="F:3'-5' exonuclease activity"/>
    <property type="evidence" value="ECO:0007669"/>
    <property type="project" value="TreeGrafter"/>
</dbReference>
<dbReference type="PANTHER" id="PTHR30231">
    <property type="entry name" value="DNA POLYMERASE III SUBUNIT EPSILON"/>
    <property type="match status" value="1"/>
</dbReference>
<gene>
    <name evidence="5" type="ORF">A606_07125</name>
</gene>
<dbReference type="Proteomes" id="UP000014809">
    <property type="component" value="Chromosome"/>
</dbReference>
<dbReference type="PATRIC" id="fig|1200352.3.peg.1453"/>
<keyword evidence="3" id="KW-0269">Exonuclease</keyword>
<organism evidence="5 6">
    <name type="scientific">Corynebacterium terpenotabidum Y-11</name>
    <dbReference type="NCBI Taxonomy" id="1200352"/>
    <lineage>
        <taxon>Bacteria</taxon>
        <taxon>Bacillati</taxon>
        <taxon>Actinomycetota</taxon>
        <taxon>Actinomycetes</taxon>
        <taxon>Mycobacteriales</taxon>
        <taxon>Corynebacteriaceae</taxon>
        <taxon>Corynebacterium</taxon>
    </lineage>
</organism>
<dbReference type="RefSeq" id="WP_020441433.1">
    <property type="nucleotide sequence ID" value="NC_021663.1"/>
</dbReference>
<evidence type="ECO:0000313" key="5">
    <source>
        <dbReference type="EMBL" id="AGP31072.1"/>
    </source>
</evidence>
<dbReference type="SMART" id="SM00479">
    <property type="entry name" value="EXOIII"/>
    <property type="match status" value="1"/>
</dbReference>